<keyword evidence="1" id="KW-0862">Zinc</keyword>
<feature type="compositionally biased region" description="Polar residues" evidence="2">
    <location>
        <begin position="592"/>
        <end position="601"/>
    </location>
</feature>
<feature type="domain" description="CCHC-type" evidence="3">
    <location>
        <begin position="617"/>
        <end position="631"/>
    </location>
</feature>
<dbReference type="InterPro" id="IPR001878">
    <property type="entry name" value="Znf_CCHC"/>
</dbReference>
<feature type="compositionally biased region" description="Polar residues" evidence="2">
    <location>
        <begin position="272"/>
        <end position="285"/>
    </location>
</feature>
<feature type="compositionally biased region" description="Basic and acidic residues" evidence="2">
    <location>
        <begin position="200"/>
        <end position="226"/>
    </location>
</feature>
<feature type="non-terminal residue" evidence="4">
    <location>
        <position position="647"/>
    </location>
</feature>
<organism evidence="4 5">
    <name type="scientific">Neotoma lepida</name>
    <name type="common">Desert woodrat</name>
    <dbReference type="NCBI Taxonomy" id="56216"/>
    <lineage>
        <taxon>Eukaryota</taxon>
        <taxon>Metazoa</taxon>
        <taxon>Chordata</taxon>
        <taxon>Craniata</taxon>
        <taxon>Vertebrata</taxon>
        <taxon>Euteleostomi</taxon>
        <taxon>Mammalia</taxon>
        <taxon>Eutheria</taxon>
        <taxon>Euarchontoglires</taxon>
        <taxon>Glires</taxon>
        <taxon>Rodentia</taxon>
        <taxon>Myomorpha</taxon>
        <taxon>Muroidea</taxon>
        <taxon>Cricetidae</taxon>
        <taxon>Neotominae</taxon>
        <taxon>Neotoma</taxon>
    </lineage>
</organism>
<sequence length="647" mass="72172">RARNIQYQRNDEPDNFNEYGDLRQQIAKPGPFPQKMVEDLAASYVALKLENEILQAQVKRLMEENAALQAQIPELQKSAAAKEDEPLRKSSEAQEPPESPELLEPPAARASQKLWEPPATTEPGGSPEIKKPREPSAIREPRGPPEIKQPRERSEIKESREPSAIREFMGLPEIKESQKPPETKESGGPSAITEFRGSPKIKEPHSSPKFKEYREPQEPPEVKEYWDPPEPPDSTAAWGLQKPSKAKEAHSPPELQELSAWKPPAAKEPQETQKSLESPATQKPQASPRGYDFTAVWEAGPSDIQGNPAIKELQNSQLHNPTNDEESQTVPEYQETSSQLEPLEHPATQEPLEPRVPQEPLDPSDAEEFLELSVPEESLEGLIVVGTGTASAFPQARNRLEAAALPLEYPLAFNGDSQKLAEFLVQLNTYLRTRGHLYPAEEALVSFVGSFIGEAGRWFQPLADTQNPLLEQFERFIRALQDTFDNSESMEVANQGLPQLRQEEGLVHRYTTRSQLIAQELNLDESTFCTQFQEELASSIQNEVSCTSPSTNLSDVIIQCVTLEEKTSGKADSDSSSSEEENGSESPPTENQAVQATSNRPHLSEAERARRREGHLCLYCGHPGHFARDCPVKPHRAQQAGNMEARR</sequence>
<protein>
    <recommendedName>
        <fullName evidence="3">CCHC-type domain-containing protein</fullName>
    </recommendedName>
</protein>
<keyword evidence="5" id="KW-1185">Reference proteome</keyword>
<dbReference type="InterPro" id="IPR032567">
    <property type="entry name" value="RTL1-rel"/>
</dbReference>
<gene>
    <name evidence="4" type="ORF">A6R68_17045</name>
</gene>
<feature type="compositionally biased region" description="Basic and acidic residues" evidence="2">
    <location>
        <begin position="128"/>
        <end position="164"/>
    </location>
</feature>
<reference evidence="4 5" key="1">
    <citation type="submission" date="2016-06" db="EMBL/GenBank/DDBJ databases">
        <title>The Draft Genome Sequence and Annotation of the Desert Woodrat Neotoma lepida.</title>
        <authorList>
            <person name="Campbell M."/>
            <person name="Oakeson K.F."/>
            <person name="Yandell M."/>
            <person name="Halpert J.R."/>
            <person name="Dearing D."/>
        </authorList>
    </citation>
    <scope>NUCLEOTIDE SEQUENCE [LARGE SCALE GENOMIC DNA]</scope>
    <source>
        <strain evidence="4">417</strain>
        <tissue evidence="4">Liver</tissue>
    </source>
</reference>
<name>A0A1A6HE10_NEOLE</name>
<dbReference type="PROSITE" id="PS50158">
    <property type="entry name" value="ZF_CCHC"/>
    <property type="match status" value="1"/>
</dbReference>
<dbReference type="InterPro" id="IPR032549">
    <property type="entry name" value="DUF4939"/>
</dbReference>
<dbReference type="InterPro" id="IPR036875">
    <property type="entry name" value="Znf_CCHC_sf"/>
</dbReference>
<dbReference type="Gene3D" id="4.10.60.10">
    <property type="entry name" value="Zinc finger, CCHC-type"/>
    <property type="match status" value="1"/>
</dbReference>
<dbReference type="Pfam" id="PF16297">
    <property type="entry name" value="DUF4939"/>
    <property type="match status" value="1"/>
</dbReference>
<dbReference type="SMART" id="SM00343">
    <property type="entry name" value="ZnF_C2HC"/>
    <property type="match status" value="1"/>
</dbReference>
<evidence type="ECO:0000256" key="1">
    <source>
        <dbReference type="PROSITE-ProRule" id="PRU00047"/>
    </source>
</evidence>
<dbReference type="Pfam" id="PF00098">
    <property type="entry name" value="zf-CCHC"/>
    <property type="match status" value="1"/>
</dbReference>
<dbReference type="GO" id="GO:0008270">
    <property type="term" value="F:zinc ion binding"/>
    <property type="evidence" value="ECO:0007669"/>
    <property type="project" value="UniProtKB-KW"/>
</dbReference>
<evidence type="ECO:0000256" key="2">
    <source>
        <dbReference type="SAM" id="MobiDB-lite"/>
    </source>
</evidence>
<keyword evidence="1" id="KW-0479">Metal-binding</keyword>
<keyword evidence="1" id="KW-0863">Zinc-finger</keyword>
<dbReference type="EMBL" id="LZPO01034900">
    <property type="protein sequence ID" value="OBS76504.1"/>
    <property type="molecule type" value="Genomic_DNA"/>
</dbReference>
<evidence type="ECO:0000313" key="5">
    <source>
        <dbReference type="Proteomes" id="UP000092124"/>
    </source>
</evidence>
<dbReference type="GO" id="GO:0003676">
    <property type="term" value="F:nucleic acid binding"/>
    <property type="evidence" value="ECO:0007669"/>
    <property type="project" value="InterPro"/>
</dbReference>
<evidence type="ECO:0000259" key="3">
    <source>
        <dbReference type="PROSITE" id="PS50158"/>
    </source>
</evidence>
<dbReference type="Proteomes" id="UP000092124">
    <property type="component" value="Unassembled WGS sequence"/>
</dbReference>
<dbReference type="SUPFAM" id="SSF57756">
    <property type="entry name" value="Retrovirus zinc finger-like domains"/>
    <property type="match status" value="1"/>
</dbReference>
<dbReference type="OrthoDB" id="9600801at2759"/>
<comment type="caution">
    <text evidence="4">The sequence shown here is derived from an EMBL/GenBank/DDBJ whole genome shotgun (WGS) entry which is preliminary data.</text>
</comment>
<feature type="region of interest" description="Disordered" evidence="2">
    <location>
        <begin position="567"/>
        <end position="608"/>
    </location>
</feature>
<proteinExistence type="predicted"/>
<dbReference type="PANTHER" id="PTHR15503:SF7">
    <property type="entry name" value="RETROTRANSPOSON GAG-LIKE PROTEIN 3"/>
    <property type="match status" value="1"/>
</dbReference>
<feature type="compositionally biased region" description="Basic and acidic residues" evidence="2">
    <location>
        <begin position="80"/>
        <end position="92"/>
    </location>
</feature>
<feature type="non-terminal residue" evidence="4">
    <location>
        <position position="1"/>
    </location>
</feature>
<dbReference type="PANTHER" id="PTHR15503">
    <property type="entry name" value="LDOC1 RELATED"/>
    <property type="match status" value="1"/>
</dbReference>
<feature type="compositionally biased region" description="Polar residues" evidence="2">
    <location>
        <begin position="328"/>
        <end position="340"/>
    </location>
</feature>
<dbReference type="STRING" id="56216.A0A1A6HE10"/>
<evidence type="ECO:0000313" key="4">
    <source>
        <dbReference type="EMBL" id="OBS76504.1"/>
    </source>
</evidence>
<accession>A0A1A6HE10</accession>
<dbReference type="AlphaFoldDB" id="A0A1A6HE10"/>
<feature type="compositionally biased region" description="Basic and acidic residues" evidence="2">
    <location>
        <begin position="173"/>
        <end position="185"/>
    </location>
</feature>
<feature type="compositionally biased region" description="Low complexity" evidence="2">
    <location>
        <begin position="93"/>
        <end position="111"/>
    </location>
</feature>
<feature type="region of interest" description="Disordered" evidence="2">
    <location>
        <begin position="75"/>
        <end position="340"/>
    </location>
</feature>